<reference evidence="1 2" key="1">
    <citation type="submission" date="2018-08" db="EMBL/GenBank/DDBJ databases">
        <title>A genome reference for cultivated species of the human gut microbiota.</title>
        <authorList>
            <person name="Zou Y."/>
            <person name="Xue W."/>
            <person name="Luo G."/>
        </authorList>
    </citation>
    <scope>NUCLEOTIDE SEQUENCE [LARGE SCALE GENOMIC DNA]</scope>
    <source>
        <strain evidence="1 2">AF12-8</strain>
    </source>
</reference>
<protein>
    <submittedName>
        <fullName evidence="1">Uncharacterized protein</fullName>
    </submittedName>
</protein>
<dbReference type="Proteomes" id="UP000286581">
    <property type="component" value="Unassembled WGS sequence"/>
</dbReference>
<name>A0A413BD05_9FIRM</name>
<proteinExistence type="predicted"/>
<gene>
    <name evidence="1" type="ORF">DWV78_13720</name>
</gene>
<evidence type="ECO:0000313" key="1">
    <source>
        <dbReference type="EMBL" id="RGW37578.1"/>
    </source>
</evidence>
<comment type="caution">
    <text evidence="1">The sequence shown here is derived from an EMBL/GenBank/DDBJ whole genome shotgun (WGS) entry which is preliminary data.</text>
</comment>
<accession>A0A413BD05</accession>
<dbReference type="EMBL" id="QSAE01000062">
    <property type="protein sequence ID" value="RGW37578.1"/>
    <property type="molecule type" value="Genomic_DNA"/>
</dbReference>
<evidence type="ECO:0000313" key="2">
    <source>
        <dbReference type="Proteomes" id="UP000286581"/>
    </source>
</evidence>
<dbReference type="AlphaFoldDB" id="A0A413BD05"/>
<sequence length="89" mass="9977">MLFDVSFNAIKAIGCNLDGSYFKECLAEYDINETVYPIGEACRKNLLVLMTLTESFYCFTDGLLLFLGGSVDEMLDCIVGECRKPIEIE</sequence>
<organism evidence="1 2">
    <name type="scientific">Agathobacter rectalis</name>
    <dbReference type="NCBI Taxonomy" id="39491"/>
    <lineage>
        <taxon>Bacteria</taxon>
        <taxon>Bacillati</taxon>
        <taxon>Bacillota</taxon>
        <taxon>Clostridia</taxon>
        <taxon>Lachnospirales</taxon>
        <taxon>Lachnospiraceae</taxon>
        <taxon>Agathobacter</taxon>
    </lineage>
</organism>